<name>A0A1H0QYV8_SELRU</name>
<dbReference type="GO" id="GO:0047617">
    <property type="term" value="F:fatty acyl-CoA hydrolase activity"/>
    <property type="evidence" value="ECO:0007669"/>
    <property type="project" value="TreeGrafter"/>
</dbReference>
<accession>A0A1H0QYV8</accession>
<reference evidence="3 4" key="1">
    <citation type="submission" date="2016-10" db="EMBL/GenBank/DDBJ databases">
        <authorList>
            <person name="de Groot N.N."/>
        </authorList>
    </citation>
    <scope>NUCLEOTIDE SEQUENCE [LARGE SCALE GENOMIC DNA]</scope>
    <source>
        <strain evidence="3 4">S137</strain>
    </source>
</reference>
<dbReference type="PANTHER" id="PTHR31793">
    <property type="entry name" value="4-HYDROXYBENZOYL-COA THIOESTERASE FAMILY MEMBER"/>
    <property type="match status" value="1"/>
</dbReference>
<dbReference type="NCBIfam" id="TIGR00051">
    <property type="entry name" value="YbgC/FadM family acyl-CoA thioesterase"/>
    <property type="match status" value="1"/>
</dbReference>
<dbReference type="RefSeq" id="WP_074571965.1">
    <property type="nucleotide sequence ID" value="NZ_FNJQ01000010.1"/>
</dbReference>
<protein>
    <submittedName>
        <fullName evidence="3">Acyl-CoA thioester hydrolase</fullName>
    </submittedName>
</protein>
<evidence type="ECO:0000313" key="4">
    <source>
        <dbReference type="Proteomes" id="UP000182412"/>
    </source>
</evidence>
<dbReference type="PANTHER" id="PTHR31793:SF27">
    <property type="entry name" value="NOVEL THIOESTERASE SUPERFAMILY DOMAIN AND SAPOSIN A-TYPE DOMAIN CONTAINING PROTEIN (0610012H03RIK)"/>
    <property type="match status" value="1"/>
</dbReference>
<organism evidence="3 4">
    <name type="scientific">Selenomonas ruminantium</name>
    <dbReference type="NCBI Taxonomy" id="971"/>
    <lineage>
        <taxon>Bacteria</taxon>
        <taxon>Bacillati</taxon>
        <taxon>Bacillota</taxon>
        <taxon>Negativicutes</taxon>
        <taxon>Selenomonadales</taxon>
        <taxon>Selenomonadaceae</taxon>
        <taxon>Selenomonas</taxon>
    </lineage>
</organism>
<dbReference type="AlphaFoldDB" id="A0A1H0QYV8"/>
<evidence type="ECO:0000313" key="3">
    <source>
        <dbReference type="EMBL" id="SDP22380.1"/>
    </source>
</evidence>
<dbReference type="OrthoDB" id="9800856at2"/>
<comment type="similarity">
    <text evidence="1">Belongs to the 4-hydroxybenzoyl-CoA thioesterase family.</text>
</comment>
<gene>
    <name evidence="3" type="ORF">SAMN05216366_11015</name>
</gene>
<dbReference type="InterPro" id="IPR006684">
    <property type="entry name" value="YbgC/YbaW"/>
</dbReference>
<dbReference type="Gene3D" id="3.10.129.10">
    <property type="entry name" value="Hotdog Thioesterase"/>
    <property type="match status" value="1"/>
</dbReference>
<dbReference type="Pfam" id="PF13279">
    <property type="entry name" value="4HBT_2"/>
    <property type="match status" value="1"/>
</dbReference>
<dbReference type="Proteomes" id="UP000182412">
    <property type="component" value="Unassembled WGS sequence"/>
</dbReference>
<keyword evidence="2 3" id="KW-0378">Hydrolase</keyword>
<dbReference type="CDD" id="cd00586">
    <property type="entry name" value="4HBT"/>
    <property type="match status" value="1"/>
</dbReference>
<dbReference type="SUPFAM" id="SSF54637">
    <property type="entry name" value="Thioesterase/thiol ester dehydrase-isomerase"/>
    <property type="match status" value="1"/>
</dbReference>
<evidence type="ECO:0000256" key="2">
    <source>
        <dbReference type="ARBA" id="ARBA00022801"/>
    </source>
</evidence>
<proteinExistence type="inferred from homology"/>
<sequence>MPVNIEHHVNFYDTDAMAVVHHANYIRWFEIGRVAYLREIGITLTEMMDDGYVFPITDISAKYVSPGKFDDNLIIETTATALTKAKMCFKYRILRKETGEVLVTGKSQNVYTSKETGHIARLSEKYYTRLQAAMEKEKAVAEAQNKAK</sequence>
<dbReference type="PIRSF" id="PIRSF003230">
    <property type="entry name" value="YbgC"/>
    <property type="match status" value="1"/>
</dbReference>
<dbReference type="InterPro" id="IPR050563">
    <property type="entry name" value="4-hydroxybenzoyl-CoA_TE"/>
</dbReference>
<dbReference type="EMBL" id="FNJQ01000010">
    <property type="protein sequence ID" value="SDP22380.1"/>
    <property type="molecule type" value="Genomic_DNA"/>
</dbReference>
<dbReference type="InterPro" id="IPR029069">
    <property type="entry name" value="HotDog_dom_sf"/>
</dbReference>
<evidence type="ECO:0000256" key="1">
    <source>
        <dbReference type="ARBA" id="ARBA00005953"/>
    </source>
</evidence>